<feature type="non-terminal residue" evidence="4">
    <location>
        <position position="497"/>
    </location>
</feature>
<dbReference type="Gene3D" id="2.10.50.10">
    <property type="entry name" value="Tumor Necrosis Factor Receptor, subunit A, domain 2"/>
    <property type="match status" value="1"/>
</dbReference>
<feature type="transmembrane region" description="Helical" evidence="2">
    <location>
        <begin position="373"/>
        <end position="397"/>
    </location>
</feature>
<feature type="domain" description="Ig-like" evidence="3">
    <location>
        <begin position="47"/>
        <end position="136"/>
    </location>
</feature>
<evidence type="ECO:0000256" key="2">
    <source>
        <dbReference type="SAM" id="Phobius"/>
    </source>
</evidence>
<dbReference type="PROSITE" id="PS50835">
    <property type="entry name" value="IG_LIKE"/>
    <property type="match status" value="1"/>
</dbReference>
<dbReference type="Gene3D" id="2.60.40.10">
    <property type="entry name" value="Immunoglobulins"/>
    <property type="match status" value="1"/>
</dbReference>
<protein>
    <submittedName>
        <fullName evidence="4">ZPBP2 protein</fullName>
    </submittedName>
</protein>
<sequence>TVQPGRMLCAPRFWLDPGGPGLLGTVWILTLVLCSYSGQPAFLPGDPPASSSWEYHGSNVFIHMNSSLYSLPCSTVEMEVANPTYSWQQDRSDPKLLSVSEDGHLLFQHFQADDSGNYSCTISYMEHGLPVSQTFHYSVLGYHVLGSLETLLLFHSKLCEEKWTKRFLWNLQDRLKQLEIEQHCKIQLKTTACFPSVDETWDEFVVQAQLEVSLFGPSWDEHCRSQGVEEDTVCYRKTVQHNLEQVRLALTKFFKEHKSFHITGADISSIIFTNKFIGFLEIQQCNVGYGQTKQLQRCLECCIACPPGTFSSPTNRQCSPCPIGTYSLIYGMAFCTPCKNGTITQGPGASSMTDCMEDEGAKQVISIIHKIPLLLLIFLPPLLAVNLLFILSSFYWFHREYQMSSPTASKVVGITKRKETVTKFFGIPWQGPKASPPATGASHTSDMDTSNLDTSTAEGGEEKHTHEASSPTEPPGLAAVDDDTPVVLELEEKKGCF</sequence>
<feature type="region of interest" description="Disordered" evidence="1">
    <location>
        <begin position="429"/>
        <end position="485"/>
    </location>
</feature>
<dbReference type="Proteomes" id="UP000562322">
    <property type="component" value="Unassembled WGS sequence"/>
</dbReference>
<evidence type="ECO:0000259" key="3">
    <source>
        <dbReference type="PROSITE" id="PS50835"/>
    </source>
</evidence>
<name>A0A7L0WN79_ALELA</name>
<evidence type="ECO:0000313" key="4">
    <source>
        <dbReference type="EMBL" id="NXL92074.1"/>
    </source>
</evidence>
<dbReference type="SMART" id="SM01411">
    <property type="entry name" value="Ephrin_rec_like"/>
    <property type="match status" value="1"/>
</dbReference>
<dbReference type="InterPro" id="IPR010857">
    <property type="entry name" value="Sp38-bd"/>
</dbReference>
<proteinExistence type="predicted"/>
<gene>
    <name evidence="4" type="primary">Zpbp2</name>
    <name evidence="4" type="ORF">ALELAT_R06100</name>
</gene>
<feature type="compositionally biased region" description="Polar residues" evidence="1">
    <location>
        <begin position="441"/>
        <end position="457"/>
    </location>
</feature>
<comment type="caution">
    <text evidence="4">The sequence shown here is derived from an EMBL/GenBank/DDBJ whole genome shotgun (WGS) entry which is preliminary data.</text>
</comment>
<dbReference type="InterPro" id="IPR048806">
    <property type="entry name" value="ZPBP1/2_N"/>
</dbReference>
<dbReference type="InterPro" id="IPR036179">
    <property type="entry name" value="Ig-like_dom_sf"/>
</dbReference>
<accession>A0A7L0WN79</accession>
<dbReference type="PANTHER" id="PTHR15443">
    <property type="entry name" value="ZONA PELLUCIDA BINDING PROTEIN SP38"/>
    <property type="match status" value="1"/>
</dbReference>
<dbReference type="GO" id="GO:0001675">
    <property type="term" value="P:acrosome assembly"/>
    <property type="evidence" value="ECO:0007669"/>
    <property type="project" value="TreeGrafter"/>
</dbReference>
<dbReference type="GO" id="GO:0007339">
    <property type="term" value="P:binding of sperm to zona pellucida"/>
    <property type="evidence" value="ECO:0007669"/>
    <property type="project" value="InterPro"/>
</dbReference>
<keyword evidence="2" id="KW-1133">Transmembrane helix</keyword>
<organism evidence="4 5">
    <name type="scientific">Alectura lathami</name>
    <name type="common">Australian brush turkey</name>
    <dbReference type="NCBI Taxonomy" id="81907"/>
    <lineage>
        <taxon>Eukaryota</taxon>
        <taxon>Metazoa</taxon>
        <taxon>Chordata</taxon>
        <taxon>Craniata</taxon>
        <taxon>Vertebrata</taxon>
        <taxon>Euteleostomi</taxon>
        <taxon>Archelosauria</taxon>
        <taxon>Archosauria</taxon>
        <taxon>Dinosauria</taxon>
        <taxon>Saurischia</taxon>
        <taxon>Theropoda</taxon>
        <taxon>Coelurosauria</taxon>
        <taxon>Aves</taxon>
        <taxon>Neognathae</taxon>
        <taxon>Galloanserae</taxon>
        <taxon>Galliformes</taxon>
        <taxon>Megapodiidae</taxon>
        <taxon>Alectura</taxon>
    </lineage>
</organism>
<evidence type="ECO:0000313" key="5">
    <source>
        <dbReference type="Proteomes" id="UP000562322"/>
    </source>
</evidence>
<dbReference type="PANTHER" id="PTHR15443:SF5">
    <property type="entry name" value="ZONA PELLUCIDA-BINDING PROTEIN 1"/>
    <property type="match status" value="1"/>
</dbReference>
<dbReference type="InterPro" id="IPR009030">
    <property type="entry name" value="Growth_fac_rcpt_cys_sf"/>
</dbReference>
<dbReference type="InterPro" id="IPR013783">
    <property type="entry name" value="Ig-like_fold"/>
</dbReference>
<dbReference type="GO" id="GO:0005576">
    <property type="term" value="C:extracellular region"/>
    <property type="evidence" value="ECO:0007669"/>
    <property type="project" value="InterPro"/>
</dbReference>
<dbReference type="SUPFAM" id="SSF57184">
    <property type="entry name" value="Growth factor receptor domain"/>
    <property type="match status" value="1"/>
</dbReference>
<dbReference type="Pfam" id="PF07699">
    <property type="entry name" value="Ephrin_rec_like"/>
    <property type="match status" value="1"/>
</dbReference>
<evidence type="ECO:0000256" key="1">
    <source>
        <dbReference type="SAM" id="MobiDB-lite"/>
    </source>
</evidence>
<dbReference type="SUPFAM" id="SSF48726">
    <property type="entry name" value="Immunoglobulin"/>
    <property type="match status" value="1"/>
</dbReference>
<dbReference type="OrthoDB" id="9045220at2759"/>
<feature type="non-terminal residue" evidence="4">
    <location>
        <position position="1"/>
    </location>
</feature>
<keyword evidence="2" id="KW-0472">Membrane</keyword>
<dbReference type="AlphaFoldDB" id="A0A7L0WN79"/>
<reference evidence="4 5" key="1">
    <citation type="submission" date="2019-09" db="EMBL/GenBank/DDBJ databases">
        <title>Bird 10,000 Genomes (B10K) Project - Family phase.</title>
        <authorList>
            <person name="Zhang G."/>
        </authorList>
    </citation>
    <scope>NUCLEOTIDE SEQUENCE [LARGE SCALE GENOMIC DNA]</scope>
    <source>
        <strain evidence="4">B10K-DU-001-39</strain>
        <tissue evidence="4">Muscle</tissue>
    </source>
</reference>
<dbReference type="EMBL" id="VXAV01008675">
    <property type="protein sequence ID" value="NXL92074.1"/>
    <property type="molecule type" value="Genomic_DNA"/>
</dbReference>
<keyword evidence="5" id="KW-1185">Reference proteome</keyword>
<dbReference type="InterPro" id="IPR007110">
    <property type="entry name" value="Ig-like_dom"/>
</dbReference>
<dbReference type="GO" id="GO:0001669">
    <property type="term" value="C:acrosomal vesicle"/>
    <property type="evidence" value="ECO:0007669"/>
    <property type="project" value="TreeGrafter"/>
</dbReference>
<dbReference type="GO" id="GO:0002199">
    <property type="term" value="C:zona pellucida receptor complex"/>
    <property type="evidence" value="ECO:0007669"/>
    <property type="project" value="TreeGrafter"/>
</dbReference>
<dbReference type="InterPro" id="IPR011641">
    <property type="entry name" value="Tyr-kin_ephrin_A/B_rcpt-like"/>
</dbReference>
<dbReference type="Pfam" id="PF07354">
    <property type="entry name" value="Sp38"/>
    <property type="match status" value="1"/>
</dbReference>
<keyword evidence="2" id="KW-0812">Transmembrane</keyword>